<accession>A0A3P8JL17</accession>
<sequence length="182" mass="20733">MENLARTVPYLVSLPPADWSGFHPCPHCQPSSTLRFNWTENCCNLCRPFEEISGRETYTWVYHRVKGWSICYSQNEVTVCKRLQCSSDTEPERMEHSHCDRFLGRLRESHDLQETQNVCPSSDLVRLGFDCLGCACENGAYTCTSTGTENARVASSGEWNLQCNRTMTRVIGQGLLIRVENL</sequence>
<dbReference type="Proteomes" id="UP000272942">
    <property type="component" value="Unassembled WGS sequence"/>
</dbReference>
<evidence type="ECO:0000313" key="2">
    <source>
        <dbReference type="Proteomes" id="UP000272942"/>
    </source>
</evidence>
<dbReference type="AlphaFoldDB" id="A0A3P8JL17"/>
<reference evidence="1 2" key="1">
    <citation type="submission" date="2018-11" db="EMBL/GenBank/DDBJ databases">
        <authorList>
            <consortium name="Pathogen Informatics"/>
        </authorList>
    </citation>
    <scope>NUCLEOTIDE SEQUENCE [LARGE SCALE GENOMIC DNA]</scope>
    <source>
        <strain evidence="1 2">Egypt</strain>
    </source>
</reference>
<name>A0A3P8JL17_9TREM</name>
<dbReference type="EMBL" id="UZAN01040233">
    <property type="protein sequence ID" value="VDP68909.1"/>
    <property type="molecule type" value="Genomic_DNA"/>
</dbReference>
<evidence type="ECO:0000313" key="1">
    <source>
        <dbReference type="EMBL" id="VDP68909.1"/>
    </source>
</evidence>
<gene>
    <name evidence="1" type="ORF">ECPE_LOCUS3258</name>
</gene>
<protein>
    <submittedName>
        <fullName evidence="1">Uncharacterized protein</fullName>
    </submittedName>
</protein>
<dbReference type="OrthoDB" id="6516201at2759"/>
<organism evidence="1 2">
    <name type="scientific">Echinostoma caproni</name>
    <dbReference type="NCBI Taxonomy" id="27848"/>
    <lineage>
        <taxon>Eukaryota</taxon>
        <taxon>Metazoa</taxon>
        <taxon>Spiralia</taxon>
        <taxon>Lophotrochozoa</taxon>
        <taxon>Platyhelminthes</taxon>
        <taxon>Trematoda</taxon>
        <taxon>Digenea</taxon>
        <taxon>Plagiorchiida</taxon>
        <taxon>Echinostomata</taxon>
        <taxon>Echinostomatoidea</taxon>
        <taxon>Echinostomatidae</taxon>
        <taxon>Echinostoma</taxon>
    </lineage>
</organism>
<keyword evidence="2" id="KW-1185">Reference proteome</keyword>
<proteinExistence type="predicted"/>